<protein>
    <submittedName>
        <fullName evidence="1">Putative membrane protein AbrB (Regulator of aidB expression)</fullName>
    </submittedName>
</protein>
<sequence>MSFIILMLLFTVVCGWLDSRIGRTTKEEGK</sequence>
<evidence type="ECO:0000313" key="1">
    <source>
        <dbReference type="EMBL" id="MBB3131884.1"/>
    </source>
</evidence>
<organism evidence="1 2">
    <name type="scientific">Paenibacillus rhizosphaerae</name>
    <dbReference type="NCBI Taxonomy" id="297318"/>
    <lineage>
        <taxon>Bacteria</taxon>
        <taxon>Bacillati</taxon>
        <taxon>Bacillota</taxon>
        <taxon>Bacilli</taxon>
        <taxon>Bacillales</taxon>
        <taxon>Paenibacillaceae</taxon>
        <taxon>Paenibacillus</taxon>
    </lineage>
</organism>
<reference evidence="1 2" key="1">
    <citation type="submission" date="2020-08" db="EMBL/GenBank/DDBJ databases">
        <title>Genomic Encyclopedia of Type Strains, Phase III (KMG-III): the genomes of soil and plant-associated and newly described type strains.</title>
        <authorList>
            <person name="Whitman W."/>
        </authorList>
    </citation>
    <scope>NUCLEOTIDE SEQUENCE [LARGE SCALE GENOMIC DNA]</scope>
    <source>
        <strain evidence="1 2">CECT 5831</strain>
    </source>
</reference>
<evidence type="ECO:0000313" key="2">
    <source>
        <dbReference type="Proteomes" id="UP000517523"/>
    </source>
</evidence>
<gene>
    <name evidence="1" type="ORF">FHS19_006610</name>
</gene>
<proteinExistence type="predicted"/>
<dbReference type="AlphaFoldDB" id="A0A839TXC4"/>
<dbReference type="EMBL" id="JACHXJ010000009">
    <property type="protein sequence ID" value="MBB3131884.1"/>
    <property type="molecule type" value="Genomic_DNA"/>
</dbReference>
<accession>A0A839TXC4</accession>
<dbReference type="Proteomes" id="UP000517523">
    <property type="component" value="Unassembled WGS sequence"/>
</dbReference>
<name>A0A839TXC4_9BACL</name>
<comment type="caution">
    <text evidence="1">The sequence shown here is derived from an EMBL/GenBank/DDBJ whole genome shotgun (WGS) entry which is preliminary data.</text>
</comment>